<comment type="caution">
    <text evidence="2">The sequence shown here is derived from an EMBL/GenBank/DDBJ whole genome shotgun (WGS) entry which is preliminary data.</text>
</comment>
<evidence type="ECO:0000313" key="3">
    <source>
        <dbReference type="Proteomes" id="UP000475545"/>
    </source>
</evidence>
<reference evidence="2 3" key="1">
    <citation type="submission" date="2019-11" db="EMBL/GenBank/DDBJ databases">
        <title>Gordonia sp. nov., a novel actinobacterium isolated from mangrove soil in Hainan.</title>
        <authorList>
            <person name="Huang X."/>
            <person name="Xie Y."/>
            <person name="Chu X."/>
            <person name="Xiao K."/>
        </authorList>
    </citation>
    <scope>NUCLEOTIDE SEQUENCE [LARGE SCALE GENOMIC DNA]</scope>
    <source>
        <strain evidence="2 3">HNM0687</strain>
    </source>
</reference>
<proteinExistence type="predicted"/>
<evidence type="ECO:0000256" key="1">
    <source>
        <dbReference type="SAM" id="MobiDB-lite"/>
    </source>
</evidence>
<dbReference type="AlphaFoldDB" id="A0A6L7GVK7"/>
<accession>A0A6L7GVK7</accession>
<sequence>MPRSVGAAAPAADSVGDMDPSSVTTGVGEILEQVDEIRRASGDTFDLAALGRQAELLERAHEVLTTALEDVDPR</sequence>
<evidence type="ECO:0000313" key="2">
    <source>
        <dbReference type="EMBL" id="MXP24009.1"/>
    </source>
</evidence>
<dbReference type="EMBL" id="WMBR01000008">
    <property type="protein sequence ID" value="MXP24009.1"/>
    <property type="molecule type" value="Genomic_DNA"/>
</dbReference>
<dbReference type="Proteomes" id="UP000475545">
    <property type="component" value="Unassembled WGS sequence"/>
</dbReference>
<organism evidence="2 3">
    <name type="scientific">Gordonia mangrovi</name>
    <dbReference type="NCBI Taxonomy" id="2665643"/>
    <lineage>
        <taxon>Bacteria</taxon>
        <taxon>Bacillati</taxon>
        <taxon>Actinomycetota</taxon>
        <taxon>Actinomycetes</taxon>
        <taxon>Mycobacteriales</taxon>
        <taxon>Gordoniaceae</taxon>
        <taxon>Gordonia</taxon>
    </lineage>
</organism>
<protein>
    <submittedName>
        <fullName evidence="2">Uncharacterized protein</fullName>
    </submittedName>
</protein>
<name>A0A6L7GVK7_9ACTN</name>
<feature type="region of interest" description="Disordered" evidence="1">
    <location>
        <begin position="1"/>
        <end position="24"/>
    </location>
</feature>
<keyword evidence="3" id="KW-1185">Reference proteome</keyword>
<gene>
    <name evidence="2" type="ORF">GIY30_21965</name>
</gene>